<organism evidence="2 3">
    <name type="scientific">Jatropha curcas</name>
    <name type="common">Barbados nut</name>
    <dbReference type="NCBI Taxonomy" id="180498"/>
    <lineage>
        <taxon>Eukaryota</taxon>
        <taxon>Viridiplantae</taxon>
        <taxon>Streptophyta</taxon>
        <taxon>Embryophyta</taxon>
        <taxon>Tracheophyta</taxon>
        <taxon>Spermatophyta</taxon>
        <taxon>Magnoliopsida</taxon>
        <taxon>eudicotyledons</taxon>
        <taxon>Gunneridae</taxon>
        <taxon>Pentapetalae</taxon>
        <taxon>rosids</taxon>
        <taxon>fabids</taxon>
        <taxon>Malpighiales</taxon>
        <taxon>Euphorbiaceae</taxon>
        <taxon>Crotonoideae</taxon>
        <taxon>Jatropheae</taxon>
        <taxon>Jatropha</taxon>
    </lineage>
</organism>
<dbReference type="PANTHER" id="PTHR31672">
    <property type="entry name" value="BNACNNG10540D PROTEIN"/>
    <property type="match status" value="1"/>
</dbReference>
<protein>
    <recommendedName>
        <fullName evidence="1">F-box domain-containing protein</fullName>
    </recommendedName>
</protein>
<reference evidence="2 3" key="1">
    <citation type="journal article" date="2014" name="PLoS ONE">
        <title>Global Analysis of Gene Expression Profiles in Physic Nut (Jatropha curcas L.) Seedlings Exposed to Salt Stress.</title>
        <authorList>
            <person name="Zhang L."/>
            <person name="Zhang C."/>
            <person name="Wu P."/>
            <person name="Chen Y."/>
            <person name="Li M."/>
            <person name="Jiang H."/>
            <person name="Wu G."/>
        </authorList>
    </citation>
    <scope>NUCLEOTIDE SEQUENCE [LARGE SCALE GENOMIC DNA]</scope>
    <source>
        <strain evidence="3">cv. GZQX0401</strain>
        <tissue evidence="2">Young leaves</tissue>
    </source>
</reference>
<dbReference type="InterPro" id="IPR036047">
    <property type="entry name" value="F-box-like_dom_sf"/>
</dbReference>
<name>A0A067L378_JATCU</name>
<evidence type="ECO:0000313" key="2">
    <source>
        <dbReference type="EMBL" id="KDP42867.1"/>
    </source>
</evidence>
<dbReference type="Proteomes" id="UP000027138">
    <property type="component" value="Unassembled WGS sequence"/>
</dbReference>
<dbReference type="SMART" id="SM00256">
    <property type="entry name" value="FBOX"/>
    <property type="match status" value="1"/>
</dbReference>
<dbReference type="Gene3D" id="1.20.1280.50">
    <property type="match status" value="1"/>
</dbReference>
<dbReference type="Pfam" id="PF00646">
    <property type="entry name" value="F-box"/>
    <property type="match status" value="1"/>
</dbReference>
<dbReference type="SUPFAM" id="SSF81383">
    <property type="entry name" value="F-box domain"/>
    <property type="match status" value="1"/>
</dbReference>
<dbReference type="Pfam" id="PF08268">
    <property type="entry name" value="FBA_3"/>
    <property type="match status" value="1"/>
</dbReference>
<feature type="domain" description="F-box" evidence="1">
    <location>
        <begin position="1"/>
        <end position="43"/>
    </location>
</feature>
<evidence type="ECO:0000259" key="1">
    <source>
        <dbReference type="PROSITE" id="PS50181"/>
    </source>
</evidence>
<dbReference type="InterPro" id="IPR050796">
    <property type="entry name" value="SCF_F-box_component"/>
</dbReference>
<dbReference type="CDD" id="cd22157">
    <property type="entry name" value="F-box_AtFBW1-like"/>
    <property type="match status" value="1"/>
</dbReference>
<dbReference type="AlphaFoldDB" id="A0A067L378"/>
<gene>
    <name evidence="2" type="ORF">JCGZ_23809</name>
</gene>
<accession>A0A067L378</accession>
<keyword evidence="3" id="KW-1185">Reference proteome</keyword>
<dbReference type="PANTHER" id="PTHR31672:SF13">
    <property type="entry name" value="F-BOX PROTEIN CPR30-LIKE"/>
    <property type="match status" value="1"/>
</dbReference>
<dbReference type="InterPro" id="IPR001810">
    <property type="entry name" value="F-box_dom"/>
</dbReference>
<dbReference type="InterPro" id="IPR013187">
    <property type="entry name" value="F-box-assoc_dom_typ3"/>
</dbReference>
<dbReference type="STRING" id="180498.A0A067L378"/>
<proteinExistence type="predicted"/>
<dbReference type="PROSITE" id="PS50181">
    <property type="entry name" value="FBOX"/>
    <property type="match status" value="1"/>
</dbReference>
<evidence type="ECO:0000313" key="3">
    <source>
        <dbReference type="Proteomes" id="UP000027138"/>
    </source>
</evidence>
<dbReference type="InterPro" id="IPR017451">
    <property type="entry name" value="F-box-assoc_interact_dom"/>
</dbReference>
<dbReference type="EMBL" id="KK914286">
    <property type="protein sequence ID" value="KDP42867.1"/>
    <property type="molecule type" value="Genomic_DNA"/>
</dbReference>
<sequence>MHLPEDIGRDILSRLPVKSLIRFRCVQRSWVSLFQNPNFINQHIDRSISSNTTTFIFNRGCKGLSVSAISNYKLSVTSFNVQHPFLTCANIMGSSNGLVCVFLYSSRYLYLLNPATREYIDTACPFPDDNSSGVVGFSLFGFSFIEELNDYVIVASFFRSNDKFIVYKRNSNSWVTKKTSKLQYDGIDIASDTVVKGSFNWIASKKDIGKVILSYNVGNEDFEEIEFPDSLWQIMHITKLKDSLAIVSAYRWNNVHYDYEIWVMNEYGVKESWTKKFIIDGIFGYKPVLTCQENIEGEITLLTQRHNLPEFVKYIPKKQEVITLSGAPNYIWRADVYVESLVPVRIS</sequence>
<dbReference type="NCBIfam" id="TIGR01640">
    <property type="entry name" value="F_box_assoc_1"/>
    <property type="match status" value="1"/>
</dbReference>
<dbReference type="OrthoDB" id="835389at2759"/>